<name>A0A6A5KDX0_9PLEO</name>
<dbReference type="Proteomes" id="UP000800040">
    <property type="component" value="Unassembled WGS sequence"/>
</dbReference>
<sequence length="72" mass="7810">MIALIAILLPHSAGWASSSARLQCPVGIGIPRTLGQRSRRAFFFASTSMVLVSMGKKGYDDTDTLQFELSHV</sequence>
<evidence type="ECO:0000256" key="1">
    <source>
        <dbReference type="SAM" id="SignalP"/>
    </source>
</evidence>
<reference evidence="2" key="1">
    <citation type="submission" date="2020-01" db="EMBL/GenBank/DDBJ databases">
        <authorList>
            <consortium name="DOE Joint Genome Institute"/>
            <person name="Haridas S."/>
            <person name="Albert R."/>
            <person name="Binder M."/>
            <person name="Bloem J."/>
            <person name="Labutti K."/>
            <person name="Salamov A."/>
            <person name="Andreopoulos B."/>
            <person name="Baker S.E."/>
            <person name="Barry K."/>
            <person name="Bills G."/>
            <person name="Bluhm B.H."/>
            <person name="Cannon C."/>
            <person name="Castanera R."/>
            <person name="Culley D.E."/>
            <person name="Daum C."/>
            <person name="Ezra D."/>
            <person name="Gonzalez J.B."/>
            <person name="Henrissat B."/>
            <person name="Kuo A."/>
            <person name="Liang C."/>
            <person name="Lipzen A."/>
            <person name="Lutzoni F."/>
            <person name="Magnuson J."/>
            <person name="Mondo S."/>
            <person name="Nolan M."/>
            <person name="Ohm R."/>
            <person name="Pangilinan J."/>
            <person name="Park H.-J."/>
            <person name="Ramirez L."/>
            <person name="Alfaro M."/>
            <person name="Sun H."/>
            <person name="Tritt A."/>
            <person name="Yoshinaga Y."/>
            <person name="Zwiers L.-H."/>
            <person name="Turgeon B.G."/>
            <person name="Goodwin S.B."/>
            <person name="Spatafora J.W."/>
            <person name="Crous P.W."/>
            <person name="Grigoriev I.V."/>
        </authorList>
    </citation>
    <scope>NUCLEOTIDE SEQUENCE</scope>
    <source>
        <strain evidence="2">P77</strain>
    </source>
</reference>
<proteinExistence type="predicted"/>
<gene>
    <name evidence="2" type="ORF">BDW02DRAFT_570245</name>
</gene>
<evidence type="ECO:0008006" key="4">
    <source>
        <dbReference type="Google" id="ProtNLM"/>
    </source>
</evidence>
<keyword evidence="1" id="KW-0732">Signal</keyword>
<dbReference type="AlphaFoldDB" id="A0A6A5KDX0"/>
<feature type="non-terminal residue" evidence="2">
    <location>
        <position position="72"/>
    </location>
</feature>
<evidence type="ECO:0000313" key="2">
    <source>
        <dbReference type="EMBL" id="KAF1833262.1"/>
    </source>
</evidence>
<protein>
    <recommendedName>
        <fullName evidence="4">Secreted protein</fullName>
    </recommendedName>
</protein>
<organism evidence="2 3">
    <name type="scientific">Decorospora gaudefroyi</name>
    <dbReference type="NCBI Taxonomy" id="184978"/>
    <lineage>
        <taxon>Eukaryota</taxon>
        <taxon>Fungi</taxon>
        <taxon>Dikarya</taxon>
        <taxon>Ascomycota</taxon>
        <taxon>Pezizomycotina</taxon>
        <taxon>Dothideomycetes</taxon>
        <taxon>Pleosporomycetidae</taxon>
        <taxon>Pleosporales</taxon>
        <taxon>Pleosporineae</taxon>
        <taxon>Pleosporaceae</taxon>
        <taxon>Decorospora</taxon>
    </lineage>
</organism>
<keyword evidence="3" id="KW-1185">Reference proteome</keyword>
<feature type="chain" id="PRO_5025535057" description="Secreted protein" evidence="1">
    <location>
        <begin position="17"/>
        <end position="72"/>
    </location>
</feature>
<feature type="signal peptide" evidence="1">
    <location>
        <begin position="1"/>
        <end position="16"/>
    </location>
</feature>
<evidence type="ECO:0000313" key="3">
    <source>
        <dbReference type="Proteomes" id="UP000800040"/>
    </source>
</evidence>
<accession>A0A6A5KDX0</accession>
<dbReference type="EMBL" id="ML975322">
    <property type="protein sequence ID" value="KAF1833262.1"/>
    <property type="molecule type" value="Genomic_DNA"/>
</dbReference>